<protein>
    <submittedName>
        <fullName evidence="3">Uncharacterized protein</fullName>
    </submittedName>
</protein>
<proteinExistence type="predicted"/>
<evidence type="ECO:0000313" key="3">
    <source>
        <dbReference type="EMBL" id="AIF13838.1"/>
    </source>
</evidence>
<keyword evidence="2" id="KW-0812">Transmembrane</keyword>
<name>A0A075HIW7_9EURY</name>
<feature type="region of interest" description="Disordered" evidence="1">
    <location>
        <begin position="1"/>
        <end position="30"/>
    </location>
</feature>
<dbReference type="EMBL" id="KF900985">
    <property type="protein sequence ID" value="AIF13838.1"/>
    <property type="molecule type" value="Genomic_DNA"/>
</dbReference>
<evidence type="ECO:0000256" key="1">
    <source>
        <dbReference type="SAM" id="MobiDB-lite"/>
    </source>
</evidence>
<feature type="transmembrane region" description="Helical" evidence="2">
    <location>
        <begin position="56"/>
        <end position="76"/>
    </location>
</feature>
<keyword evidence="2" id="KW-1133">Transmembrane helix</keyword>
<keyword evidence="2" id="KW-0472">Membrane</keyword>
<accession>A0A075HIW7</accession>
<dbReference type="AlphaFoldDB" id="A0A075HIW7"/>
<sequence>MWMRTGIDTTNPFSGDAQAPELVGSGEAGTSSTIPFQSAMQGTGVVEKKPMNWKHFSWGVGITIGYFVIFGILGAVTSEVMMSQSGEGSLTIATDGNTTHFEVELPVEPDPCELWFSADEGSVWADAYSDCDESIMMYQRYAIVGYANGSQSNWSVNIGNLQKECGTILFTQSNNYHERNCDGTFEDVEGSYDQSSGWLNVSLPTPVANGTPLMLKYYPGNCAGNCDYVIGNVSGNLVTLDWPYPVQQGGGIRVEYREQGAFGGEGGLGGGLMSLLGLIFNPCFVLPAVAGVAAMKGMPHIATGIGATFVTGFILFLGLCFVAIFAYGFN</sequence>
<feature type="transmembrane region" description="Helical" evidence="2">
    <location>
        <begin position="275"/>
        <end position="295"/>
    </location>
</feature>
<organism evidence="3">
    <name type="scientific">uncultured marine group II/III euryarchaeote KM3_64_C08</name>
    <dbReference type="NCBI Taxonomy" id="1456479"/>
    <lineage>
        <taxon>Archaea</taxon>
        <taxon>Methanobacteriati</taxon>
        <taxon>Methanobacteriota</taxon>
        <taxon>environmental samples</taxon>
    </lineage>
</organism>
<reference evidence="3" key="1">
    <citation type="journal article" date="2014" name="Genome Biol. Evol.">
        <title>Pangenome evidence for extensive interdomain horizontal transfer affecting lineage core and shell genes in uncultured planktonic thaumarchaeota and euryarchaeota.</title>
        <authorList>
            <person name="Deschamps P."/>
            <person name="Zivanovic Y."/>
            <person name="Moreira D."/>
            <person name="Rodriguez-Valera F."/>
            <person name="Lopez-Garcia P."/>
        </authorList>
    </citation>
    <scope>NUCLEOTIDE SEQUENCE</scope>
</reference>
<feature type="transmembrane region" description="Helical" evidence="2">
    <location>
        <begin position="301"/>
        <end position="329"/>
    </location>
</feature>
<evidence type="ECO:0000256" key="2">
    <source>
        <dbReference type="SAM" id="Phobius"/>
    </source>
</evidence>